<dbReference type="Proteomes" id="UP000268321">
    <property type="component" value="Unassembled WGS sequence"/>
</dbReference>
<keyword evidence="21" id="KW-1185">Reference proteome</keyword>
<dbReference type="FunFam" id="3.30.2010.10:FF:000002">
    <property type="entry name" value="CAAX prenyl protease"/>
    <property type="match status" value="1"/>
</dbReference>
<proteinExistence type="inferred from homology"/>
<evidence type="ECO:0000256" key="6">
    <source>
        <dbReference type="ARBA" id="ARBA00022801"/>
    </source>
</evidence>
<evidence type="ECO:0000256" key="16">
    <source>
        <dbReference type="PIRSR" id="PIRSR627057-2"/>
    </source>
</evidence>
<feature type="binding site" evidence="16">
    <location>
        <position position="428"/>
    </location>
    <ligand>
        <name>Zn(2+)</name>
        <dbReference type="ChEBI" id="CHEBI:29105"/>
        <note>catalytic</note>
    </ligand>
</feature>
<dbReference type="AlphaFoldDB" id="A0A4V1J2S1"/>
<dbReference type="EC" id="3.4.24.84" evidence="2"/>
<comment type="similarity">
    <text evidence="13">Belongs to the peptidase M48A family.</text>
</comment>
<feature type="transmembrane region" description="Helical" evidence="17">
    <location>
        <begin position="247"/>
        <end position="275"/>
    </location>
</feature>
<evidence type="ECO:0000256" key="11">
    <source>
        <dbReference type="ARBA" id="ARBA00023136"/>
    </source>
</evidence>
<feature type="transmembrane region" description="Helical" evidence="17">
    <location>
        <begin position="222"/>
        <end position="240"/>
    </location>
</feature>
<dbReference type="GO" id="GO:0071586">
    <property type="term" value="P:CAAX-box protein processing"/>
    <property type="evidence" value="ECO:0007669"/>
    <property type="project" value="InterPro"/>
</dbReference>
<dbReference type="GO" id="GO:0046872">
    <property type="term" value="F:metal ion binding"/>
    <property type="evidence" value="ECO:0007669"/>
    <property type="project" value="UniProtKB-KW"/>
</dbReference>
<evidence type="ECO:0000256" key="7">
    <source>
        <dbReference type="ARBA" id="ARBA00022824"/>
    </source>
</evidence>
<name>A0A4V1J2S1_9ASCO</name>
<dbReference type="GO" id="GO:0005789">
    <property type="term" value="C:endoplasmic reticulum membrane"/>
    <property type="evidence" value="ECO:0007669"/>
    <property type="project" value="UniProtKB-SubCell"/>
</dbReference>
<evidence type="ECO:0000256" key="4">
    <source>
        <dbReference type="ARBA" id="ARBA00022692"/>
    </source>
</evidence>
<feature type="binding site" evidence="16">
    <location>
        <position position="353"/>
    </location>
    <ligand>
        <name>Zn(2+)</name>
        <dbReference type="ChEBI" id="CHEBI:29105"/>
        <note>catalytic</note>
    </ligand>
</feature>
<evidence type="ECO:0000256" key="10">
    <source>
        <dbReference type="ARBA" id="ARBA00023049"/>
    </source>
</evidence>
<dbReference type="CDD" id="cd07343">
    <property type="entry name" value="M48A_Zmpste24p_like"/>
    <property type="match status" value="1"/>
</dbReference>
<feature type="domain" description="CAAX prenyl protease 1 N-terminal" evidence="19">
    <location>
        <begin position="86"/>
        <end position="275"/>
    </location>
</feature>
<dbReference type="InterPro" id="IPR027057">
    <property type="entry name" value="CAXX_Prtase_1"/>
</dbReference>
<evidence type="ECO:0000256" key="15">
    <source>
        <dbReference type="PIRSR" id="PIRSR627057-1"/>
    </source>
</evidence>
<evidence type="ECO:0000259" key="18">
    <source>
        <dbReference type="Pfam" id="PF01435"/>
    </source>
</evidence>
<keyword evidence="7" id="KW-0256">Endoplasmic reticulum</keyword>
<feature type="active site" evidence="15">
    <location>
        <position position="350"/>
    </location>
</feature>
<dbReference type="InterPro" id="IPR001915">
    <property type="entry name" value="Peptidase_M48"/>
</dbReference>
<evidence type="ECO:0000256" key="1">
    <source>
        <dbReference type="ARBA" id="ARBA00004477"/>
    </source>
</evidence>
<dbReference type="OrthoDB" id="360839at2759"/>
<evidence type="ECO:0000256" key="8">
    <source>
        <dbReference type="ARBA" id="ARBA00022833"/>
    </source>
</evidence>
<feature type="transmembrane region" description="Helical" evidence="17">
    <location>
        <begin position="390"/>
        <end position="408"/>
    </location>
</feature>
<feature type="binding site" evidence="16">
    <location>
        <position position="349"/>
    </location>
    <ligand>
        <name>Zn(2+)</name>
        <dbReference type="ChEBI" id="CHEBI:29105"/>
        <note>catalytic</note>
    </ligand>
</feature>
<evidence type="ECO:0000256" key="13">
    <source>
        <dbReference type="ARBA" id="ARBA00060927"/>
    </source>
</evidence>
<dbReference type="InterPro" id="IPR032456">
    <property type="entry name" value="Peptidase_M48_N"/>
</dbReference>
<evidence type="ECO:0000256" key="9">
    <source>
        <dbReference type="ARBA" id="ARBA00022989"/>
    </source>
</evidence>
<keyword evidence="6" id="KW-0378">Hydrolase</keyword>
<evidence type="ECO:0000256" key="5">
    <source>
        <dbReference type="ARBA" id="ARBA00022723"/>
    </source>
</evidence>
<feature type="active site" description="Proton donor" evidence="15">
    <location>
        <position position="432"/>
    </location>
</feature>
<comment type="subcellular location">
    <subcellularLocation>
        <location evidence="1">Endoplasmic reticulum membrane</location>
        <topology evidence="1">Multi-pass membrane protein</topology>
    </subcellularLocation>
</comment>
<evidence type="ECO:0000313" key="21">
    <source>
        <dbReference type="Proteomes" id="UP000268321"/>
    </source>
</evidence>
<keyword evidence="9 17" id="KW-1133">Transmembrane helix</keyword>
<dbReference type="PANTHER" id="PTHR10120">
    <property type="entry name" value="CAAX PRENYL PROTEASE 1"/>
    <property type="match status" value="1"/>
</dbReference>
<evidence type="ECO:0000256" key="12">
    <source>
        <dbReference type="ARBA" id="ARBA00044456"/>
    </source>
</evidence>
<sequence>MEDGAISTVFKNITLILVSRKWEIMWRRGHKFRCTLHVASQNNYLQMLNIASTLSVLDNPNINWKAVVTSLLLGKYAFETYIDARQYEVLHRKKPPASIEKEILYDTFVKAQTYSKAKTRFSFFSSALDTLKDVAAIGFNLLPKLWNIAGSISGVLAHYKYIGRFFGASVMSQSVVFFVIISIITVLESLPTSYYQTFVLEEKFGFNKTTIKTWITDMMKSLFLTITLGTPFLYAFLKIVEKFGVSFVAYACALVLAAQLVLMTIAPSLILPLFYNFSPLEDGDLKTEIEALARRNKFPLSQLSVIDGSTRSAHSNAFFVGLPWSKKIVLYDTLIEHNTVPETVSVLAHEIGHWKLNHLAQLLVATQASLATTFIIFSAFLENKSLFHSFGFQTVYPAFIAFTLFSYVSSPLNCFTQFGLNMLSRRNEYQADNFAAKQGYAPDLARSLIKLTTKNLGTIDSDWLYSSYNHSHPILADRLSHLGYISTEKVGDVKISVGEKED</sequence>
<evidence type="ECO:0000256" key="14">
    <source>
        <dbReference type="ARBA" id="ARBA00083451"/>
    </source>
</evidence>
<evidence type="ECO:0000256" key="2">
    <source>
        <dbReference type="ARBA" id="ARBA00012336"/>
    </source>
</evidence>
<dbReference type="Gene3D" id="3.30.2010.10">
    <property type="entry name" value="Metalloproteases ('zincins'), catalytic domain"/>
    <property type="match status" value="1"/>
</dbReference>
<keyword evidence="11 17" id="KW-0472">Membrane</keyword>
<keyword evidence="4 17" id="KW-0812">Transmembrane</keyword>
<dbReference type="EMBL" id="ML004483">
    <property type="protein sequence ID" value="RKP29539.1"/>
    <property type="molecule type" value="Genomic_DNA"/>
</dbReference>
<keyword evidence="8 16" id="KW-0862">Zinc</keyword>
<feature type="domain" description="Peptidase M48" evidence="18">
    <location>
        <begin position="279"/>
        <end position="484"/>
    </location>
</feature>
<feature type="transmembrane region" description="Helical" evidence="17">
    <location>
        <begin position="359"/>
        <end position="381"/>
    </location>
</feature>
<evidence type="ECO:0000313" key="20">
    <source>
        <dbReference type="EMBL" id="RKP29539.1"/>
    </source>
</evidence>
<gene>
    <name evidence="20" type="ORF">METBISCDRAFT_24150</name>
</gene>
<evidence type="ECO:0000256" key="3">
    <source>
        <dbReference type="ARBA" id="ARBA00022670"/>
    </source>
</evidence>
<reference evidence="21" key="1">
    <citation type="journal article" date="2018" name="Nat. Microbiol.">
        <title>Leveraging single-cell genomics to expand the fungal tree of life.</title>
        <authorList>
            <person name="Ahrendt S.R."/>
            <person name="Quandt C.A."/>
            <person name="Ciobanu D."/>
            <person name="Clum A."/>
            <person name="Salamov A."/>
            <person name="Andreopoulos B."/>
            <person name="Cheng J.F."/>
            <person name="Woyke T."/>
            <person name="Pelin A."/>
            <person name="Henrissat B."/>
            <person name="Reynolds N.K."/>
            <person name="Benny G.L."/>
            <person name="Smith M.E."/>
            <person name="James T.Y."/>
            <person name="Grigoriev I.V."/>
        </authorList>
    </citation>
    <scope>NUCLEOTIDE SEQUENCE [LARGE SCALE GENOMIC DNA]</scope>
    <source>
        <strain evidence="21">Baker2002</strain>
    </source>
</reference>
<evidence type="ECO:0000256" key="17">
    <source>
        <dbReference type="SAM" id="Phobius"/>
    </source>
</evidence>
<evidence type="ECO:0000259" key="19">
    <source>
        <dbReference type="Pfam" id="PF16491"/>
    </source>
</evidence>
<comment type="catalytic activity">
    <reaction evidence="12">
        <text>Hydrolyzes the peptide bond -P2-(S-farnesyl or geranylgeranyl)C-P1'-P2'-P3'-COOH where P1' and P2' are amino acids with aliphatic side chains and P3' is any C-terminal residue.</text>
        <dbReference type="EC" id="3.4.24.84"/>
    </reaction>
</comment>
<dbReference type="Pfam" id="PF16491">
    <property type="entry name" value="Peptidase_M48_N"/>
    <property type="match status" value="1"/>
</dbReference>
<keyword evidence="3" id="KW-0645">Protease</keyword>
<dbReference type="Pfam" id="PF01435">
    <property type="entry name" value="Peptidase_M48"/>
    <property type="match status" value="1"/>
</dbReference>
<keyword evidence="5 16" id="KW-0479">Metal-binding</keyword>
<keyword evidence="10" id="KW-0482">Metalloprotease</keyword>
<dbReference type="GO" id="GO:0004222">
    <property type="term" value="F:metalloendopeptidase activity"/>
    <property type="evidence" value="ECO:0007669"/>
    <property type="project" value="InterPro"/>
</dbReference>
<comment type="cofactor">
    <cofactor evidence="16">
        <name>Zn(2+)</name>
        <dbReference type="ChEBI" id="CHEBI:29105"/>
    </cofactor>
    <text evidence="16">Binds 1 zinc ion per subunit.</text>
</comment>
<organism evidence="20 21">
    <name type="scientific">Metschnikowia bicuspidata</name>
    <dbReference type="NCBI Taxonomy" id="27322"/>
    <lineage>
        <taxon>Eukaryota</taxon>
        <taxon>Fungi</taxon>
        <taxon>Dikarya</taxon>
        <taxon>Ascomycota</taxon>
        <taxon>Saccharomycotina</taxon>
        <taxon>Pichiomycetes</taxon>
        <taxon>Metschnikowiaceae</taxon>
        <taxon>Metschnikowia</taxon>
    </lineage>
</organism>
<protein>
    <recommendedName>
        <fullName evidence="2">Ste24 endopeptidase</fullName>
        <ecNumber evidence="2">3.4.24.84</ecNumber>
    </recommendedName>
    <alternativeName>
        <fullName evidence="14">Prenyl protein-specific endoprotease 1</fullName>
    </alternativeName>
</protein>
<accession>A0A4V1J2S1</accession>
<feature type="transmembrane region" description="Helical" evidence="17">
    <location>
        <begin position="165"/>
        <end position="187"/>
    </location>
</feature>